<accession>A0A918R9E8</accession>
<protein>
    <submittedName>
        <fullName evidence="1">Uncharacterized protein</fullName>
    </submittedName>
</protein>
<evidence type="ECO:0000313" key="1">
    <source>
        <dbReference type="EMBL" id="GGZ89263.1"/>
    </source>
</evidence>
<organism evidence="1 2">
    <name type="scientific">Algibacter mikhailovii</name>
    <dbReference type="NCBI Taxonomy" id="425498"/>
    <lineage>
        <taxon>Bacteria</taxon>
        <taxon>Pseudomonadati</taxon>
        <taxon>Bacteroidota</taxon>
        <taxon>Flavobacteriia</taxon>
        <taxon>Flavobacteriales</taxon>
        <taxon>Flavobacteriaceae</taxon>
        <taxon>Algibacter</taxon>
    </lineage>
</organism>
<evidence type="ECO:0000313" key="2">
    <source>
        <dbReference type="Proteomes" id="UP000636004"/>
    </source>
</evidence>
<proteinExistence type="predicted"/>
<reference evidence="1" key="2">
    <citation type="submission" date="2020-09" db="EMBL/GenBank/DDBJ databases">
        <authorList>
            <person name="Sun Q."/>
            <person name="Kim S."/>
        </authorList>
    </citation>
    <scope>NUCLEOTIDE SEQUENCE</scope>
    <source>
        <strain evidence="1">KCTC 12710</strain>
    </source>
</reference>
<keyword evidence="2" id="KW-1185">Reference proteome</keyword>
<name>A0A918R9E8_9FLAO</name>
<dbReference type="EMBL" id="BMWZ01000007">
    <property type="protein sequence ID" value="GGZ89263.1"/>
    <property type="molecule type" value="Genomic_DNA"/>
</dbReference>
<dbReference type="AlphaFoldDB" id="A0A918R9E8"/>
<gene>
    <name evidence="1" type="ORF">GCM10007028_29380</name>
</gene>
<comment type="caution">
    <text evidence="1">The sequence shown here is derived from an EMBL/GenBank/DDBJ whole genome shotgun (WGS) entry which is preliminary data.</text>
</comment>
<reference evidence="1" key="1">
    <citation type="journal article" date="2014" name="Int. J. Syst. Evol. Microbiol.">
        <title>Complete genome sequence of Corynebacterium casei LMG S-19264T (=DSM 44701T), isolated from a smear-ripened cheese.</title>
        <authorList>
            <consortium name="US DOE Joint Genome Institute (JGI-PGF)"/>
            <person name="Walter F."/>
            <person name="Albersmeier A."/>
            <person name="Kalinowski J."/>
            <person name="Ruckert C."/>
        </authorList>
    </citation>
    <scope>NUCLEOTIDE SEQUENCE</scope>
    <source>
        <strain evidence="1">KCTC 12710</strain>
    </source>
</reference>
<sequence>MFSAIIVAFCSRPGVPILKKNEASFNSIISFIFEIGNGRLLSLILKKYLTKKAFLKKNQNIFDLIENGL</sequence>
<dbReference type="Proteomes" id="UP000636004">
    <property type="component" value="Unassembled WGS sequence"/>
</dbReference>